<dbReference type="GO" id="GO:0004813">
    <property type="term" value="F:alanine-tRNA ligase activity"/>
    <property type="evidence" value="ECO:0007669"/>
    <property type="project" value="InterPro"/>
</dbReference>
<comment type="caution">
    <text evidence="6">The sequence shown here is derived from an EMBL/GenBank/DDBJ whole genome shotgun (WGS) entry which is preliminary data.</text>
</comment>
<dbReference type="SMART" id="SM00863">
    <property type="entry name" value="tRNA_SAD"/>
    <property type="match status" value="1"/>
</dbReference>
<accession>A0A4R2LH53</accession>
<dbReference type="GO" id="GO:0003676">
    <property type="term" value="F:nucleic acid binding"/>
    <property type="evidence" value="ECO:0007669"/>
    <property type="project" value="InterPro"/>
</dbReference>
<comment type="cofactor">
    <cofactor evidence="1">
        <name>Zn(2+)</name>
        <dbReference type="ChEBI" id="CHEBI:29105"/>
    </cofactor>
</comment>
<keyword evidence="3" id="KW-0479">Metal-binding</keyword>
<keyword evidence="6" id="KW-0436">Ligase</keyword>
<dbReference type="Proteomes" id="UP000295711">
    <property type="component" value="Unassembled WGS sequence"/>
</dbReference>
<dbReference type="GO" id="GO:0006419">
    <property type="term" value="P:alanyl-tRNA aminoacylation"/>
    <property type="evidence" value="ECO:0007669"/>
    <property type="project" value="InterPro"/>
</dbReference>
<evidence type="ECO:0000256" key="3">
    <source>
        <dbReference type="ARBA" id="ARBA00022723"/>
    </source>
</evidence>
<dbReference type="InterPro" id="IPR051335">
    <property type="entry name" value="Alanyl-tRNA_Editing_Enzymes"/>
</dbReference>
<dbReference type="SUPFAM" id="SSF55186">
    <property type="entry name" value="ThrRS/AlaRS common domain"/>
    <property type="match status" value="1"/>
</dbReference>
<dbReference type="EMBL" id="SLXA01000003">
    <property type="protein sequence ID" value="TCO85469.1"/>
    <property type="molecule type" value="Genomic_DNA"/>
</dbReference>
<dbReference type="RefSeq" id="WP_165873303.1">
    <property type="nucleotide sequence ID" value="NZ_JANKAQ010000003.1"/>
</dbReference>
<dbReference type="GO" id="GO:0046872">
    <property type="term" value="F:metal ion binding"/>
    <property type="evidence" value="ECO:0007669"/>
    <property type="project" value="UniProtKB-KW"/>
</dbReference>
<dbReference type="Gene3D" id="3.30.980.10">
    <property type="entry name" value="Threonyl-trna Synthetase, Chain A, domain 2"/>
    <property type="match status" value="1"/>
</dbReference>
<evidence type="ECO:0000313" key="6">
    <source>
        <dbReference type="EMBL" id="TCO85469.1"/>
    </source>
</evidence>
<dbReference type="SUPFAM" id="SSF50447">
    <property type="entry name" value="Translation proteins"/>
    <property type="match status" value="1"/>
</dbReference>
<dbReference type="InterPro" id="IPR018165">
    <property type="entry name" value="Ala-tRNA-synth_IIc_core"/>
</dbReference>
<evidence type="ECO:0000256" key="4">
    <source>
        <dbReference type="ARBA" id="ARBA00022833"/>
    </source>
</evidence>
<evidence type="ECO:0000259" key="5">
    <source>
        <dbReference type="PROSITE" id="PS50860"/>
    </source>
</evidence>
<dbReference type="Gene3D" id="2.40.30.130">
    <property type="match status" value="1"/>
</dbReference>
<evidence type="ECO:0000256" key="2">
    <source>
        <dbReference type="ARBA" id="ARBA00004496"/>
    </source>
</evidence>
<feature type="domain" description="Alanyl-transfer RNA synthetases family profile" evidence="5">
    <location>
        <begin position="1"/>
        <end position="235"/>
    </location>
</feature>
<dbReference type="GO" id="GO:0005524">
    <property type="term" value="F:ATP binding"/>
    <property type="evidence" value="ECO:0007669"/>
    <property type="project" value="InterPro"/>
</dbReference>
<keyword evidence="4" id="KW-0862">Zinc</keyword>
<dbReference type="GO" id="GO:0002161">
    <property type="term" value="F:aminoacyl-tRNA deacylase activity"/>
    <property type="evidence" value="ECO:0007669"/>
    <property type="project" value="UniProtKB-ARBA"/>
</dbReference>
<evidence type="ECO:0000256" key="1">
    <source>
        <dbReference type="ARBA" id="ARBA00001947"/>
    </source>
</evidence>
<evidence type="ECO:0000313" key="7">
    <source>
        <dbReference type="Proteomes" id="UP000295711"/>
    </source>
</evidence>
<dbReference type="PANTHER" id="PTHR43462:SF1">
    <property type="entry name" value="ALANYL-TRNA EDITING PROTEIN AARSD1"/>
    <property type="match status" value="1"/>
</dbReference>
<dbReference type="GO" id="GO:0005737">
    <property type="term" value="C:cytoplasm"/>
    <property type="evidence" value="ECO:0007669"/>
    <property type="project" value="UniProtKB-SubCell"/>
</dbReference>
<sequence length="380" mass="42588">MTDRLFEQDPYIRVFNARVLECEEKNGTYRIRLDRTAFFPEGGGQPGDRGWIDTALVSDTHEKDGEVWHYADRPLAVGAGVQGRLDWAFRFSNMQNHAGEHIVSGLIHAKYGYDNVGFHMGSEAITLDINGELTEEQIQEIEAEANRAIEENIPIQAMLPSKDALEQMTYRSKKALDGDVRIVEISGYDRCACCGTHPSRTGEIRLIKILSVQNYKGGVRIAMLSGQRALEDYMEKHENVVKISHLLSAKTGEISGAVERLQKEISDLKFRMVQMKREMLTMKAAGQPVEGKAVCVLENELEGNELREYANLLAGRAERVLVLAKNGSLYRYVLIDGGQRAREFGKEIQSLYQGKGGGTAQMIQGTLSGNVDEVKRWFEN</sequence>
<name>A0A4R2LH53_9FIRM</name>
<dbReference type="InterPro" id="IPR009000">
    <property type="entry name" value="Transl_B-barrel_sf"/>
</dbReference>
<dbReference type="InterPro" id="IPR018163">
    <property type="entry name" value="Thr/Ala-tRNA-synth_IIc_edit"/>
</dbReference>
<protein>
    <submittedName>
        <fullName evidence="6">Alanyl-tRNA synthetase</fullName>
    </submittedName>
</protein>
<dbReference type="Pfam" id="PF07973">
    <property type="entry name" value="tRNA_SAD"/>
    <property type="match status" value="1"/>
</dbReference>
<dbReference type="AlphaFoldDB" id="A0A4R2LH53"/>
<keyword evidence="6" id="KW-0030">Aminoacyl-tRNA synthetase</keyword>
<reference evidence="6 7" key="1">
    <citation type="submission" date="2019-03" db="EMBL/GenBank/DDBJ databases">
        <title>Genomic Encyclopedia of Type Strains, Phase IV (KMG-IV): sequencing the most valuable type-strain genomes for metagenomic binning, comparative biology and taxonomic classification.</title>
        <authorList>
            <person name="Goeker M."/>
        </authorList>
    </citation>
    <scope>NUCLEOTIDE SEQUENCE [LARGE SCALE GENOMIC DNA]</scope>
    <source>
        <strain evidence="6 7">DSM 28559</strain>
    </source>
</reference>
<dbReference type="InterPro" id="IPR012947">
    <property type="entry name" value="tRNA_SAD"/>
</dbReference>
<keyword evidence="7" id="KW-1185">Reference proteome</keyword>
<comment type="subcellular location">
    <subcellularLocation>
        <location evidence="2">Cytoplasm</location>
    </subcellularLocation>
</comment>
<proteinExistence type="predicted"/>
<gene>
    <name evidence="6" type="ORF">EV212_103191</name>
</gene>
<dbReference type="PROSITE" id="PS50860">
    <property type="entry name" value="AA_TRNA_LIGASE_II_ALA"/>
    <property type="match status" value="1"/>
</dbReference>
<organism evidence="6 7">
    <name type="scientific">Frisingicoccus caecimuris</name>
    <dbReference type="NCBI Taxonomy" id="1796636"/>
    <lineage>
        <taxon>Bacteria</taxon>
        <taxon>Bacillati</taxon>
        <taxon>Bacillota</taxon>
        <taxon>Clostridia</taxon>
        <taxon>Lachnospirales</taxon>
        <taxon>Lachnospiraceae</taxon>
        <taxon>Frisingicoccus</taxon>
    </lineage>
</organism>
<dbReference type="PANTHER" id="PTHR43462">
    <property type="entry name" value="ALANYL-TRNA EDITING PROTEIN"/>
    <property type="match status" value="1"/>
</dbReference>